<evidence type="ECO:0000313" key="3">
    <source>
        <dbReference type="EMBL" id="TQV91140.1"/>
    </source>
</evidence>
<sequence>MVRPGKLVGVGLASLSSLVSATDAGTVSDTVLRLRDLGSLAGYSTTDLTRFSGTLRVARGIVEEHKRADIIEVPTSGLVSILDRIKALEKEVQDLLDGKSVDKSNKGIDSTASSSPSYHGSAGTSSSGGNSGSGSSSNGPSSISGSPSKDSTAGFASPKDPPSTYDSNAASSGESSDGGDDCAPEHLLYQLGGASLQRRSMTVSEHPLFRRNTKCNLDSVSGSNKGKALQGTSGVFKENSKFQATPSESDSESTITTTMTMTSTSYTTTTVYRNPGPVKYGAHGKYVNTTVPNSTLEQVTSAGTLVDNTPATSTETESISVSTALPDKIGMNQKYVLSETITEVSLLQKNATAPTSSESVAFMSAGGQLSPASALSSVNSSVATESLAPQTVTAAGSDAIPPVYQKYIPFETSASESMDATSTPESMDVISTATFEASSSDSTLSAASITATSLSIPEEKPKMLFSAMETASALGSQPVTPASTDEVSSASTASLDSLAITTSAMGAQFLELAEPTVTVTSTTTSTVSITVRRGSAARPTIDSAPDGPAAAEPLATESASVSDLAQSNGDLEKRHSGFRTVRTLRRKTAAVDEQ</sequence>
<keyword evidence="4" id="KW-1185">Reference proteome</keyword>
<dbReference type="EMBL" id="SPUK01000020">
    <property type="protein sequence ID" value="TQV91140.1"/>
    <property type="molecule type" value="Genomic_DNA"/>
</dbReference>
<reference evidence="3 4" key="1">
    <citation type="journal article" date="2019" name="Appl. Microbiol. Biotechnol.">
        <title>Genome sequence of Isaria javanica and comparative genome analysis insights into family S53 peptidase evolution in fungal entomopathogens.</title>
        <authorList>
            <person name="Lin R."/>
            <person name="Zhang X."/>
            <person name="Xin B."/>
            <person name="Zou M."/>
            <person name="Gao Y."/>
            <person name="Qin F."/>
            <person name="Hu Q."/>
            <person name="Xie B."/>
            <person name="Cheng X."/>
        </authorList>
    </citation>
    <scope>NUCLEOTIDE SEQUENCE [LARGE SCALE GENOMIC DNA]</scope>
    <source>
        <strain evidence="3 4">IJ1G</strain>
    </source>
</reference>
<proteinExistence type="predicted"/>
<evidence type="ECO:0000256" key="1">
    <source>
        <dbReference type="SAM" id="MobiDB-lite"/>
    </source>
</evidence>
<feature type="chain" id="PRO_5022211083" evidence="2">
    <location>
        <begin position="22"/>
        <end position="594"/>
    </location>
</feature>
<name>A0A545UNV3_9HYPO</name>
<dbReference type="STRING" id="43265.A0A545UNV3"/>
<organism evidence="3 4">
    <name type="scientific">Cordyceps javanica</name>
    <dbReference type="NCBI Taxonomy" id="43265"/>
    <lineage>
        <taxon>Eukaryota</taxon>
        <taxon>Fungi</taxon>
        <taxon>Dikarya</taxon>
        <taxon>Ascomycota</taxon>
        <taxon>Pezizomycotina</taxon>
        <taxon>Sordariomycetes</taxon>
        <taxon>Hypocreomycetidae</taxon>
        <taxon>Hypocreales</taxon>
        <taxon>Cordycipitaceae</taxon>
        <taxon>Cordyceps</taxon>
    </lineage>
</organism>
<protein>
    <submittedName>
        <fullName evidence="3">Uncharacterized protein</fullName>
    </submittedName>
</protein>
<dbReference type="Proteomes" id="UP000315783">
    <property type="component" value="Unassembled WGS sequence"/>
</dbReference>
<dbReference type="AlphaFoldDB" id="A0A545UNV3"/>
<evidence type="ECO:0000313" key="4">
    <source>
        <dbReference type="Proteomes" id="UP000315783"/>
    </source>
</evidence>
<gene>
    <name evidence="3" type="ORF">IF1G_10021</name>
</gene>
<comment type="caution">
    <text evidence="3">The sequence shown here is derived from an EMBL/GenBank/DDBJ whole genome shotgun (WGS) entry which is preliminary data.</text>
</comment>
<feature type="region of interest" description="Disordered" evidence="1">
    <location>
        <begin position="100"/>
        <end position="185"/>
    </location>
</feature>
<feature type="compositionally biased region" description="Low complexity" evidence="1">
    <location>
        <begin position="166"/>
        <end position="175"/>
    </location>
</feature>
<feature type="compositionally biased region" description="Polar residues" evidence="1">
    <location>
        <begin position="557"/>
        <end position="569"/>
    </location>
</feature>
<dbReference type="OrthoDB" id="4941035at2759"/>
<feature type="region of interest" description="Disordered" evidence="1">
    <location>
        <begin position="536"/>
        <end position="594"/>
    </location>
</feature>
<accession>A0A545UNV3</accession>
<keyword evidence="2" id="KW-0732">Signal</keyword>
<feature type="signal peptide" evidence="2">
    <location>
        <begin position="1"/>
        <end position="21"/>
    </location>
</feature>
<feature type="compositionally biased region" description="Low complexity" evidence="1">
    <location>
        <begin position="110"/>
        <end position="148"/>
    </location>
</feature>
<evidence type="ECO:0000256" key="2">
    <source>
        <dbReference type="SAM" id="SignalP"/>
    </source>
</evidence>